<evidence type="ECO:0000256" key="4">
    <source>
        <dbReference type="ARBA" id="ARBA00022827"/>
    </source>
</evidence>
<name>A0A2A7SB35_BURGA</name>
<keyword evidence="4" id="KW-0274">FAD</keyword>
<organism evidence="7 8">
    <name type="scientific">Burkholderia gladioli</name>
    <name type="common">Pseudomonas marginata</name>
    <name type="synonym">Phytomonas marginata</name>
    <dbReference type="NCBI Taxonomy" id="28095"/>
    <lineage>
        <taxon>Bacteria</taxon>
        <taxon>Pseudomonadati</taxon>
        <taxon>Pseudomonadota</taxon>
        <taxon>Betaproteobacteria</taxon>
        <taxon>Burkholderiales</taxon>
        <taxon>Burkholderiaceae</taxon>
        <taxon>Burkholderia</taxon>
    </lineage>
</organism>
<reference evidence="8" key="1">
    <citation type="submission" date="2017-09" db="EMBL/GenBank/DDBJ databases">
        <title>FDA dAtabase for Regulatory Grade micrObial Sequences (FDA-ARGOS): Supporting development and validation of Infectious Disease Dx tests.</title>
        <authorList>
            <person name="Minogue T."/>
            <person name="Wolcott M."/>
            <person name="Wasieloski L."/>
            <person name="Aguilar W."/>
            <person name="Moore D."/>
            <person name="Tallon L."/>
            <person name="Sadzewicz L."/>
            <person name="Ott S."/>
            <person name="Zhao X."/>
            <person name="Nagaraj S."/>
            <person name="Vavikolanu K."/>
            <person name="Aluvathingal J."/>
            <person name="Nadendla S."/>
            <person name="Sichtig H."/>
        </authorList>
    </citation>
    <scope>NUCLEOTIDE SEQUENCE [LARGE SCALE GENOMIC DNA]</scope>
    <source>
        <strain evidence="8">FDAARGOS_390</strain>
    </source>
</reference>
<sequence length="403" mass="42269">MSKRILVIGAGFAGMWSALASARLLEQLGRDDVEIALVAPAPELHVRPRLYEADPGAMKAPLQALFDAVGVRFVAGYVDTIDVVNRKVAVIGAQAGAARQEIGYDRLVLAAGSRLFRPAIEGLDAHAFNVDQLEEAVKLDAHLKTLGQLPAGAARATVVIAGAGFTGIETAAEMPARLRETLGADAEVRVILVDRNDELGPDLGPGPRPVIAQALSELGVSWRLGSGVAAVDAGGVTLANGERIEAATVIWTAGARASALTEQIPGERDGFGRLFVDRNLKVIGVEDVFATGDCAYAATDDAGNHAKMSCQHAMNLGRSAGHNAAADLLGQAPLPYSQPKYVTCLDLGPWGAVYTEGWDRVVKLEGAQAKTLKRQINSAWIYPPAANRAEALAAADPLRIVVA</sequence>
<comment type="caution">
    <text evidence="7">The sequence shown here is derived from an EMBL/GenBank/DDBJ whole genome shotgun (WGS) entry which is preliminary data.</text>
</comment>
<dbReference type="Pfam" id="PF07992">
    <property type="entry name" value="Pyr_redox_2"/>
    <property type="match status" value="1"/>
</dbReference>
<keyword evidence="5" id="KW-0560">Oxidoreductase</keyword>
<dbReference type="PRINTS" id="PR00411">
    <property type="entry name" value="PNDRDTASEI"/>
</dbReference>
<evidence type="ECO:0000256" key="1">
    <source>
        <dbReference type="ARBA" id="ARBA00001974"/>
    </source>
</evidence>
<evidence type="ECO:0000259" key="6">
    <source>
        <dbReference type="Pfam" id="PF07992"/>
    </source>
</evidence>
<dbReference type="SUPFAM" id="SSF51905">
    <property type="entry name" value="FAD/NAD(P)-binding domain"/>
    <property type="match status" value="1"/>
</dbReference>
<dbReference type="InterPro" id="IPR036188">
    <property type="entry name" value="FAD/NAD-bd_sf"/>
</dbReference>
<comment type="cofactor">
    <cofactor evidence="1">
        <name>FAD</name>
        <dbReference type="ChEBI" id="CHEBI:57692"/>
    </cofactor>
</comment>
<dbReference type="InterPro" id="IPR051169">
    <property type="entry name" value="NADH-Q_oxidoreductase"/>
</dbReference>
<evidence type="ECO:0000256" key="2">
    <source>
        <dbReference type="ARBA" id="ARBA00005272"/>
    </source>
</evidence>
<accession>A0A2A7SB35</accession>
<comment type="similarity">
    <text evidence="2">Belongs to the NADH dehydrogenase family.</text>
</comment>
<dbReference type="PANTHER" id="PTHR42913">
    <property type="entry name" value="APOPTOSIS-INDUCING FACTOR 1"/>
    <property type="match status" value="1"/>
</dbReference>
<dbReference type="PANTHER" id="PTHR42913:SF3">
    <property type="entry name" value="64 KDA MITOCHONDRIAL NADH DEHYDROGENASE (EUROFUNG)"/>
    <property type="match status" value="1"/>
</dbReference>
<keyword evidence="3" id="KW-0285">Flavoprotein</keyword>
<dbReference type="AlphaFoldDB" id="A0A2A7SB35"/>
<evidence type="ECO:0000256" key="3">
    <source>
        <dbReference type="ARBA" id="ARBA00022630"/>
    </source>
</evidence>
<dbReference type="EMBL" id="PDDY01000001">
    <property type="protein sequence ID" value="PEH40748.1"/>
    <property type="molecule type" value="Genomic_DNA"/>
</dbReference>
<dbReference type="RefSeq" id="WP_098151261.1">
    <property type="nucleotide sequence ID" value="NZ_CP065596.1"/>
</dbReference>
<evidence type="ECO:0000313" key="8">
    <source>
        <dbReference type="Proteomes" id="UP000220629"/>
    </source>
</evidence>
<feature type="domain" description="FAD/NAD(P)-binding" evidence="6">
    <location>
        <begin position="4"/>
        <end position="313"/>
    </location>
</feature>
<dbReference type="Gene3D" id="3.50.50.100">
    <property type="match status" value="1"/>
</dbReference>
<dbReference type="PRINTS" id="PR00368">
    <property type="entry name" value="FADPNR"/>
</dbReference>
<evidence type="ECO:0000313" key="7">
    <source>
        <dbReference type="EMBL" id="PEH40748.1"/>
    </source>
</evidence>
<evidence type="ECO:0000256" key="5">
    <source>
        <dbReference type="ARBA" id="ARBA00023002"/>
    </source>
</evidence>
<proteinExistence type="inferred from homology"/>
<dbReference type="Proteomes" id="UP000220629">
    <property type="component" value="Unassembled WGS sequence"/>
</dbReference>
<dbReference type="GO" id="GO:0019646">
    <property type="term" value="P:aerobic electron transport chain"/>
    <property type="evidence" value="ECO:0007669"/>
    <property type="project" value="TreeGrafter"/>
</dbReference>
<protein>
    <submittedName>
        <fullName evidence="7">FAD-dependent oxidoreductase</fullName>
    </submittedName>
</protein>
<dbReference type="GO" id="GO:0003955">
    <property type="term" value="F:NAD(P)H dehydrogenase (quinone) activity"/>
    <property type="evidence" value="ECO:0007669"/>
    <property type="project" value="TreeGrafter"/>
</dbReference>
<gene>
    <name evidence="7" type="ORF">CRM94_00355</name>
</gene>
<dbReference type="InterPro" id="IPR023753">
    <property type="entry name" value="FAD/NAD-binding_dom"/>
</dbReference>